<dbReference type="Proteomes" id="UP000464657">
    <property type="component" value="Chromosome"/>
</dbReference>
<evidence type="ECO:0000313" key="2">
    <source>
        <dbReference type="Proteomes" id="UP000464657"/>
    </source>
</evidence>
<accession>A0A7L4ZPD6</accession>
<dbReference type="KEGG" id="kan:IMCC3317_39150"/>
<dbReference type="AlphaFoldDB" id="A0A7L4ZPD6"/>
<dbReference type="EMBL" id="CP019288">
    <property type="protein sequence ID" value="QHI38522.1"/>
    <property type="molecule type" value="Genomic_DNA"/>
</dbReference>
<proteinExistence type="predicted"/>
<gene>
    <name evidence="1" type="ORF">IMCC3317_39150</name>
</gene>
<organism evidence="1 2">
    <name type="scientific">Kordia antarctica</name>
    <dbReference type="NCBI Taxonomy" id="1218801"/>
    <lineage>
        <taxon>Bacteria</taxon>
        <taxon>Pseudomonadati</taxon>
        <taxon>Bacteroidota</taxon>
        <taxon>Flavobacteriia</taxon>
        <taxon>Flavobacteriales</taxon>
        <taxon>Flavobacteriaceae</taxon>
        <taxon>Kordia</taxon>
    </lineage>
</organism>
<sequence>MRNFIFVKIANHMQEFFLSKLKDALPANVSLIDTVAEILDISYDAAHRRTSMKSKLSLEEAVKLSRHFNMSIDQLYEIGLQNVIAVEKTQMIKSQKDLETYFLASYENIQKLLAMEDSEIIYSAKDLPIFYTASDNVLSRFKMFVWLQLLSEEQKVLTFENFAPSVSLVSEASRLGELYSNLNVTEIWDVTTINSTLKQIHYYYKATLLTEKVALNLCDDLKELLETIENKVANDVQYKLYYNELLLMNNSVMVKTPIIKTLFVAYTILSYYKTSDTETLAQVDEHLQRQMRNSKLLSTAGKKEQRIFFNKMYKKIEALRHLIQAENVLDFE</sequence>
<protein>
    <recommendedName>
        <fullName evidence="3">Transcription regulator BetR N-terminal domain-containing protein</fullName>
    </recommendedName>
</protein>
<name>A0A7L4ZPD6_9FLAO</name>
<evidence type="ECO:0008006" key="3">
    <source>
        <dbReference type="Google" id="ProtNLM"/>
    </source>
</evidence>
<keyword evidence="2" id="KW-1185">Reference proteome</keyword>
<evidence type="ECO:0000313" key="1">
    <source>
        <dbReference type="EMBL" id="QHI38522.1"/>
    </source>
</evidence>
<reference evidence="1 2" key="1">
    <citation type="journal article" date="2013" name="Int. J. Syst. Evol. Microbiol.">
        <title>Kordia antarctica sp. nov., isolated from Antarctic seawater.</title>
        <authorList>
            <person name="Baek K."/>
            <person name="Choi A."/>
            <person name="Kang I."/>
            <person name="Lee K."/>
            <person name="Cho J.C."/>
        </authorList>
    </citation>
    <scope>NUCLEOTIDE SEQUENCE [LARGE SCALE GENOMIC DNA]</scope>
    <source>
        <strain evidence="1 2">IMCC3317</strain>
    </source>
</reference>